<organism evidence="6 7">
    <name type="scientific">Actinocorallia herbida</name>
    <dbReference type="NCBI Taxonomy" id="58109"/>
    <lineage>
        <taxon>Bacteria</taxon>
        <taxon>Bacillati</taxon>
        <taxon>Actinomycetota</taxon>
        <taxon>Actinomycetes</taxon>
        <taxon>Streptosporangiales</taxon>
        <taxon>Thermomonosporaceae</taxon>
        <taxon>Actinocorallia</taxon>
    </lineage>
</organism>
<dbReference type="InterPro" id="IPR050109">
    <property type="entry name" value="HTH-type_TetR-like_transc_reg"/>
</dbReference>
<evidence type="ECO:0000256" key="2">
    <source>
        <dbReference type="ARBA" id="ARBA00023125"/>
    </source>
</evidence>
<dbReference type="Gene3D" id="1.10.357.10">
    <property type="entry name" value="Tetracycline Repressor, domain 2"/>
    <property type="match status" value="1"/>
</dbReference>
<evidence type="ECO:0000256" key="1">
    <source>
        <dbReference type="ARBA" id="ARBA00023015"/>
    </source>
</evidence>
<sequence>MPENAAAPSRPRMRADARRNHDRIVAAAGILVAEQGAEASLEEIARQAGVGSATLHRHFPTRQALLEAVFQERVDALCAKAADLLTAPDPGEALFAWLRAVAAHAAANRGLGASLMPGADPSLGSACHAMVVNAGENLLARARAADAVRPEIPIDRLLKLVGAISQATEQDPDAPAEADRLLAIAIDGIRRP</sequence>
<dbReference type="GO" id="GO:0003700">
    <property type="term" value="F:DNA-binding transcription factor activity"/>
    <property type="evidence" value="ECO:0007669"/>
    <property type="project" value="TreeGrafter"/>
</dbReference>
<dbReference type="InterPro" id="IPR001647">
    <property type="entry name" value="HTH_TetR"/>
</dbReference>
<keyword evidence="3" id="KW-0804">Transcription</keyword>
<keyword evidence="2 4" id="KW-0238">DNA-binding</keyword>
<dbReference type="Proteomes" id="UP000272400">
    <property type="component" value="Unassembled WGS sequence"/>
</dbReference>
<reference evidence="6 7" key="1">
    <citation type="submission" date="2018-11" db="EMBL/GenBank/DDBJ databases">
        <title>Sequencing the genomes of 1000 actinobacteria strains.</title>
        <authorList>
            <person name="Klenk H.-P."/>
        </authorList>
    </citation>
    <scope>NUCLEOTIDE SEQUENCE [LARGE SCALE GENOMIC DNA]</scope>
    <source>
        <strain evidence="6 7">DSM 44254</strain>
    </source>
</reference>
<keyword evidence="7" id="KW-1185">Reference proteome</keyword>
<dbReference type="InterPro" id="IPR009057">
    <property type="entry name" value="Homeodomain-like_sf"/>
</dbReference>
<evidence type="ECO:0000256" key="3">
    <source>
        <dbReference type="ARBA" id="ARBA00023163"/>
    </source>
</evidence>
<name>A0A3N1CUJ6_9ACTN</name>
<dbReference type="PANTHER" id="PTHR30055:SF234">
    <property type="entry name" value="HTH-TYPE TRANSCRIPTIONAL REGULATOR BETI"/>
    <property type="match status" value="1"/>
</dbReference>
<dbReference type="PRINTS" id="PR00455">
    <property type="entry name" value="HTHTETR"/>
</dbReference>
<dbReference type="SUPFAM" id="SSF46689">
    <property type="entry name" value="Homeodomain-like"/>
    <property type="match status" value="1"/>
</dbReference>
<accession>A0A3N1CUJ6</accession>
<comment type="caution">
    <text evidence="6">The sequence shown here is derived from an EMBL/GenBank/DDBJ whole genome shotgun (WGS) entry which is preliminary data.</text>
</comment>
<dbReference type="AlphaFoldDB" id="A0A3N1CUJ6"/>
<protein>
    <submittedName>
        <fullName evidence="6">TetR family transcriptional regulator</fullName>
    </submittedName>
</protein>
<dbReference type="EMBL" id="RJKE01000001">
    <property type="protein sequence ID" value="ROO84884.1"/>
    <property type="molecule type" value="Genomic_DNA"/>
</dbReference>
<gene>
    <name evidence="6" type="ORF">EDD29_2413</name>
</gene>
<evidence type="ECO:0000256" key="4">
    <source>
        <dbReference type="PROSITE-ProRule" id="PRU00335"/>
    </source>
</evidence>
<evidence type="ECO:0000313" key="6">
    <source>
        <dbReference type="EMBL" id="ROO84884.1"/>
    </source>
</evidence>
<dbReference type="PANTHER" id="PTHR30055">
    <property type="entry name" value="HTH-TYPE TRANSCRIPTIONAL REGULATOR RUTR"/>
    <property type="match status" value="1"/>
</dbReference>
<dbReference type="InterPro" id="IPR049445">
    <property type="entry name" value="TetR_SbtR-like_C"/>
</dbReference>
<dbReference type="SUPFAM" id="SSF48498">
    <property type="entry name" value="Tetracyclin repressor-like, C-terminal domain"/>
    <property type="match status" value="1"/>
</dbReference>
<feature type="domain" description="HTH tetR-type" evidence="5">
    <location>
        <begin position="18"/>
        <end position="77"/>
    </location>
</feature>
<keyword evidence="1" id="KW-0805">Transcription regulation</keyword>
<dbReference type="InterPro" id="IPR036271">
    <property type="entry name" value="Tet_transcr_reg_TetR-rel_C_sf"/>
</dbReference>
<dbReference type="RefSeq" id="WP_246052727.1">
    <property type="nucleotide sequence ID" value="NZ_RJKE01000001.1"/>
</dbReference>
<evidence type="ECO:0000313" key="7">
    <source>
        <dbReference type="Proteomes" id="UP000272400"/>
    </source>
</evidence>
<dbReference type="Pfam" id="PF00440">
    <property type="entry name" value="TetR_N"/>
    <property type="match status" value="1"/>
</dbReference>
<dbReference type="PROSITE" id="PS50977">
    <property type="entry name" value="HTH_TETR_2"/>
    <property type="match status" value="1"/>
</dbReference>
<feature type="DNA-binding region" description="H-T-H motif" evidence="4">
    <location>
        <begin position="40"/>
        <end position="59"/>
    </location>
</feature>
<proteinExistence type="predicted"/>
<dbReference type="GO" id="GO:0000976">
    <property type="term" value="F:transcription cis-regulatory region binding"/>
    <property type="evidence" value="ECO:0007669"/>
    <property type="project" value="TreeGrafter"/>
</dbReference>
<evidence type="ECO:0000259" key="5">
    <source>
        <dbReference type="PROSITE" id="PS50977"/>
    </source>
</evidence>
<dbReference type="Pfam" id="PF21597">
    <property type="entry name" value="TetR_C_43"/>
    <property type="match status" value="1"/>
</dbReference>